<evidence type="ECO:0000313" key="3">
    <source>
        <dbReference type="Proteomes" id="UP001359485"/>
    </source>
</evidence>
<name>A0ABR1B4I4_POLSC</name>
<dbReference type="EMBL" id="JAWJWF010000004">
    <property type="protein sequence ID" value="KAK6634171.1"/>
    <property type="molecule type" value="Genomic_DNA"/>
</dbReference>
<dbReference type="Proteomes" id="UP001359485">
    <property type="component" value="Unassembled WGS sequence"/>
</dbReference>
<reference evidence="2 3" key="1">
    <citation type="submission" date="2023-09" db="EMBL/GenBank/DDBJ databases">
        <title>Genomes of two closely related lineages of the louse Polyplax serrata with different host specificities.</title>
        <authorList>
            <person name="Martinu J."/>
            <person name="Tarabai H."/>
            <person name="Stefka J."/>
            <person name="Hypsa V."/>
        </authorList>
    </citation>
    <scope>NUCLEOTIDE SEQUENCE [LARGE SCALE GENOMIC DNA]</scope>
    <source>
        <strain evidence="2">98ZLc_SE</strain>
    </source>
</reference>
<sequence>MTLRDQESSDELKFQTNAGERTKRRIEIDELDGIRKKKTECFVETTKPFQTWRDNLQPLCTCSFVVTLVIVYLLQSARVIGGKSIRRKPSHLEGTVSGGSSEPRIDLPSIQNSTPDVSPAIRRKGSSRRSLKQTPRKSAAFLDVPTLGGGPLEGEDEDSYRLRSFSFTSKGESRPRTGP</sequence>
<proteinExistence type="predicted"/>
<gene>
    <name evidence="2" type="ORF">RUM44_004779</name>
</gene>
<feature type="compositionally biased region" description="Basic residues" evidence="1">
    <location>
        <begin position="121"/>
        <end position="135"/>
    </location>
</feature>
<accession>A0ABR1B4I4</accession>
<comment type="caution">
    <text evidence="2">The sequence shown here is derived from an EMBL/GenBank/DDBJ whole genome shotgun (WGS) entry which is preliminary data.</text>
</comment>
<evidence type="ECO:0000313" key="2">
    <source>
        <dbReference type="EMBL" id="KAK6634171.1"/>
    </source>
</evidence>
<feature type="region of interest" description="Disordered" evidence="1">
    <location>
        <begin position="90"/>
        <end position="179"/>
    </location>
</feature>
<evidence type="ECO:0000256" key="1">
    <source>
        <dbReference type="SAM" id="MobiDB-lite"/>
    </source>
</evidence>
<keyword evidence="3" id="KW-1185">Reference proteome</keyword>
<protein>
    <submittedName>
        <fullName evidence="2">Uncharacterized protein</fullName>
    </submittedName>
</protein>
<organism evidence="2 3">
    <name type="scientific">Polyplax serrata</name>
    <name type="common">Common mouse louse</name>
    <dbReference type="NCBI Taxonomy" id="468196"/>
    <lineage>
        <taxon>Eukaryota</taxon>
        <taxon>Metazoa</taxon>
        <taxon>Ecdysozoa</taxon>
        <taxon>Arthropoda</taxon>
        <taxon>Hexapoda</taxon>
        <taxon>Insecta</taxon>
        <taxon>Pterygota</taxon>
        <taxon>Neoptera</taxon>
        <taxon>Paraneoptera</taxon>
        <taxon>Psocodea</taxon>
        <taxon>Troctomorpha</taxon>
        <taxon>Phthiraptera</taxon>
        <taxon>Anoplura</taxon>
        <taxon>Polyplacidae</taxon>
        <taxon>Polyplax</taxon>
    </lineage>
</organism>